<gene>
    <name evidence="2" type="ORF">OLEA9_A116816</name>
</gene>
<protein>
    <submittedName>
        <fullName evidence="2">Uncharacterized protein</fullName>
    </submittedName>
</protein>
<name>A0A8S0U745_OLEEU</name>
<dbReference type="EMBL" id="CACTIH010007428">
    <property type="protein sequence ID" value="CAA3013250.1"/>
    <property type="molecule type" value="Genomic_DNA"/>
</dbReference>
<dbReference type="Proteomes" id="UP000594638">
    <property type="component" value="Unassembled WGS sequence"/>
</dbReference>
<evidence type="ECO:0000313" key="2">
    <source>
        <dbReference type="EMBL" id="CAA3013250.1"/>
    </source>
</evidence>
<evidence type="ECO:0000256" key="1">
    <source>
        <dbReference type="SAM" id="MobiDB-lite"/>
    </source>
</evidence>
<feature type="compositionally biased region" description="Basic and acidic residues" evidence="1">
    <location>
        <begin position="120"/>
        <end position="141"/>
    </location>
</feature>
<comment type="caution">
    <text evidence="2">The sequence shown here is derived from an EMBL/GenBank/DDBJ whole genome shotgun (WGS) entry which is preliminary data.</text>
</comment>
<accession>A0A8S0U745</accession>
<keyword evidence="3" id="KW-1185">Reference proteome</keyword>
<dbReference type="Gramene" id="OE9A116816T1">
    <property type="protein sequence ID" value="OE9A116816C1"/>
    <property type="gene ID" value="OE9A116816"/>
</dbReference>
<organism evidence="2 3">
    <name type="scientific">Olea europaea subsp. europaea</name>
    <dbReference type="NCBI Taxonomy" id="158383"/>
    <lineage>
        <taxon>Eukaryota</taxon>
        <taxon>Viridiplantae</taxon>
        <taxon>Streptophyta</taxon>
        <taxon>Embryophyta</taxon>
        <taxon>Tracheophyta</taxon>
        <taxon>Spermatophyta</taxon>
        <taxon>Magnoliopsida</taxon>
        <taxon>eudicotyledons</taxon>
        <taxon>Gunneridae</taxon>
        <taxon>Pentapetalae</taxon>
        <taxon>asterids</taxon>
        <taxon>lamiids</taxon>
        <taxon>Lamiales</taxon>
        <taxon>Oleaceae</taxon>
        <taxon>Oleeae</taxon>
        <taxon>Olea</taxon>
    </lineage>
</organism>
<reference evidence="2 3" key="1">
    <citation type="submission" date="2019-12" db="EMBL/GenBank/DDBJ databases">
        <authorList>
            <person name="Alioto T."/>
            <person name="Alioto T."/>
            <person name="Gomez Garrido J."/>
        </authorList>
    </citation>
    <scope>NUCLEOTIDE SEQUENCE [LARGE SCALE GENOMIC DNA]</scope>
</reference>
<proteinExistence type="predicted"/>
<feature type="region of interest" description="Disordered" evidence="1">
    <location>
        <begin position="120"/>
        <end position="150"/>
    </location>
</feature>
<dbReference type="AlphaFoldDB" id="A0A8S0U745"/>
<evidence type="ECO:0000313" key="3">
    <source>
        <dbReference type="Proteomes" id="UP000594638"/>
    </source>
</evidence>
<sequence>MLASTAIDNMLKSNELEVNFTLIPTEAELEETYWKELKLIVEEDESASRYFKRDNAKHDVEPYHAFHQHSSRASQPPPFSHEMNIVDLFRIEMKNLREGDKQSYQLDLIGWRKWLTGRRASEDPNHEEKVRGKNGGEKEPEIGSENDMEE</sequence>